<accession>A0AC35TTD0</accession>
<dbReference type="WBParaSite" id="RSKR_0000415900.1">
    <property type="protein sequence ID" value="RSKR_0000415900.1"/>
    <property type="gene ID" value="RSKR_0000415900"/>
</dbReference>
<name>A0AC35TTD0_9BILA</name>
<reference evidence="2" key="1">
    <citation type="submission" date="2016-11" db="UniProtKB">
        <authorList>
            <consortium name="WormBaseParasite"/>
        </authorList>
    </citation>
    <scope>IDENTIFICATION</scope>
    <source>
        <strain evidence="2">KR3021</strain>
    </source>
</reference>
<evidence type="ECO:0000313" key="1">
    <source>
        <dbReference type="Proteomes" id="UP000095286"/>
    </source>
</evidence>
<sequence length="305" mass="34747">MATQCYNKGCLKKTFDIDNNPPDSCIYHPGPPFFHDTLKIWKCCDKKFTDFGAMLDAPGCTKGPHNPIPEPVVKVTQNQEIRPEAKDEVIVWAGLNKPAERSTEEREFHILEIKPTQGLLEAVEDEKAKAKNEDSGEIAIGTECQNQPCNVLYSGPESDGTRCIYHPGVPVFHEGMKYWKCCQRKTSNFQGFMDQPGCTHGDHLWRKNESVKEIRFDWFQKSGFIHVNFYCKGTLPTDSTFTTDGLKLECTIYHAFGTKKTVLTYDLFGEIIPQQSIVNISERKIEIVLEQVNVEAWPKLEYSRS</sequence>
<evidence type="ECO:0000313" key="2">
    <source>
        <dbReference type="WBParaSite" id="RSKR_0000415900.1"/>
    </source>
</evidence>
<organism evidence="1 2">
    <name type="scientific">Rhabditophanes sp. KR3021</name>
    <dbReference type="NCBI Taxonomy" id="114890"/>
    <lineage>
        <taxon>Eukaryota</taxon>
        <taxon>Metazoa</taxon>
        <taxon>Ecdysozoa</taxon>
        <taxon>Nematoda</taxon>
        <taxon>Chromadorea</taxon>
        <taxon>Rhabditida</taxon>
        <taxon>Tylenchina</taxon>
        <taxon>Panagrolaimomorpha</taxon>
        <taxon>Strongyloidoidea</taxon>
        <taxon>Alloionematidae</taxon>
        <taxon>Rhabditophanes</taxon>
    </lineage>
</organism>
<protein>
    <submittedName>
        <fullName evidence="2">CHORD domain-containing protein 1</fullName>
    </submittedName>
</protein>
<proteinExistence type="predicted"/>
<dbReference type="Proteomes" id="UP000095286">
    <property type="component" value="Unplaced"/>
</dbReference>